<keyword evidence="2" id="KW-0732">Signal</keyword>
<dbReference type="InterPro" id="IPR001279">
    <property type="entry name" value="Metallo-B-lactamas"/>
</dbReference>
<dbReference type="SMART" id="SM00849">
    <property type="entry name" value="Lactamase_B"/>
    <property type="match status" value="1"/>
</dbReference>
<gene>
    <name evidence="4" type="ORF">IAB59_03825</name>
</gene>
<organism evidence="4 5">
    <name type="scientific">Candidatus Onthousia faecipullorum</name>
    <dbReference type="NCBI Taxonomy" id="2840887"/>
    <lineage>
        <taxon>Bacteria</taxon>
        <taxon>Bacillati</taxon>
        <taxon>Bacillota</taxon>
        <taxon>Bacilli</taxon>
        <taxon>Candidatus Onthousia</taxon>
    </lineage>
</organism>
<dbReference type="Pfam" id="PF00753">
    <property type="entry name" value="Lactamase_B"/>
    <property type="match status" value="1"/>
</dbReference>
<dbReference type="Gene3D" id="3.60.15.10">
    <property type="entry name" value="Ribonuclease Z/Hydroxyacylglutathione hydrolase-like"/>
    <property type="match status" value="1"/>
</dbReference>
<dbReference type="CDD" id="cd07731">
    <property type="entry name" value="ComA-like_MBL-fold"/>
    <property type="match status" value="1"/>
</dbReference>
<feature type="chain" id="PRO_5038691045" evidence="2">
    <location>
        <begin position="23"/>
        <end position="304"/>
    </location>
</feature>
<dbReference type="InterPro" id="IPR052159">
    <property type="entry name" value="Competence_DNA_uptake"/>
</dbReference>
<name>A0A9D1GB87_9FIRM</name>
<evidence type="ECO:0000313" key="4">
    <source>
        <dbReference type="EMBL" id="HIT37591.1"/>
    </source>
</evidence>
<reference evidence="4" key="1">
    <citation type="submission" date="2020-10" db="EMBL/GenBank/DDBJ databases">
        <authorList>
            <person name="Gilroy R."/>
        </authorList>
    </citation>
    <scope>NUCLEOTIDE SEQUENCE</scope>
    <source>
        <strain evidence="4">CHK195-26880</strain>
    </source>
</reference>
<dbReference type="AlphaFoldDB" id="A0A9D1GB87"/>
<accession>A0A9D1GB87</accession>
<evidence type="ECO:0000313" key="5">
    <source>
        <dbReference type="Proteomes" id="UP000886833"/>
    </source>
</evidence>
<reference evidence="4" key="2">
    <citation type="journal article" date="2021" name="PeerJ">
        <title>Extensive microbial diversity within the chicken gut microbiome revealed by metagenomics and culture.</title>
        <authorList>
            <person name="Gilroy R."/>
            <person name="Ravi A."/>
            <person name="Getino M."/>
            <person name="Pursley I."/>
            <person name="Horton D.L."/>
            <person name="Alikhan N.F."/>
            <person name="Baker D."/>
            <person name="Gharbi K."/>
            <person name="Hall N."/>
            <person name="Watson M."/>
            <person name="Adriaenssens E.M."/>
            <person name="Foster-Nyarko E."/>
            <person name="Jarju S."/>
            <person name="Secka A."/>
            <person name="Antonio M."/>
            <person name="Oren A."/>
            <person name="Chaudhuri R.R."/>
            <person name="La Ragione R."/>
            <person name="Hildebrand F."/>
            <person name="Pallen M.J."/>
        </authorList>
    </citation>
    <scope>NUCLEOTIDE SEQUENCE</scope>
    <source>
        <strain evidence="4">CHK195-26880</strain>
    </source>
</reference>
<dbReference type="SUPFAM" id="SSF56281">
    <property type="entry name" value="Metallo-hydrolase/oxidoreductase"/>
    <property type="match status" value="1"/>
</dbReference>
<feature type="compositionally biased region" description="Low complexity" evidence="1">
    <location>
        <begin position="290"/>
        <end position="304"/>
    </location>
</feature>
<dbReference type="InterPro" id="IPR036866">
    <property type="entry name" value="RibonucZ/Hydroxyglut_hydro"/>
</dbReference>
<dbReference type="InterPro" id="IPR035681">
    <property type="entry name" value="ComA-like_MBL"/>
</dbReference>
<sequence>MKKIRIVLLIVLCLLVVGCANPFVESNDKTSISTFDGDTLRVNYIDVGQGDSIFIQLPNKETMLIDAGEAFEADNVINYLNNLGIKKIDYAVGTHPHTDHIGGLEEVINTFDIGSIYMPRASSTSKTYEDLLTTISNKGLKIKTAKSGVVVLDDDNLKLEFIAPNSDSYSELNNYSAVLKLTYLDNTFLFMGDAETLSEDEITYDVDADVIKVGHHGSDSSSGIEFVKQVSPEYAIIMVGEGNSYNHPYQSIIDRYESVGAKVLRTDLDGNIVCDSDGVDVTCKGDKDSSSNSSSSAAASNINL</sequence>
<evidence type="ECO:0000259" key="3">
    <source>
        <dbReference type="SMART" id="SM00849"/>
    </source>
</evidence>
<dbReference type="Proteomes" id="UP000886833">
    <property type="component" value="Unassembled WGS sequence"/>
</dbReference>
<proteinExistence type="predicted"/>
<protein>
    <submittedName>
        <fullName evidence="4">MBL fold metallo-hydrolase</fullName>
    </submittedName>
</protein>
<dbReference type="PANTHER" id="PTHR30619:SF7">
    <property type="entry name" value="BETA-LACTAMASE DOMAIN PROTEIN"/>
    <property type="match status" value="1"/>
</dbReference>
<dbReference type="EMBL" id="DVKQ01000049">
    <property type="protein sequence ID" value="HIT37591.1"/>
    <property type="molecule type" value="Genomic_DNA"/>
</dbReference>
<feature type="domain" description="Metallo-beta-lactamase" evidence="3">
    <location>
        <begin position="49"/>
        <end position="241"/>
    </location>
</feature>
<evidence type="ECO:0000256" key="1">
    <source>
        <dbReference type="SAM" id="MobiDB-lite"/>
    </source>
</evidence>
<feature type="signal peptide" evidence="2">
    <location>
        <begin position="1"/>
        <end position="22"/>
    </location>
</feature>
<comment type="caution">
    <text evidence="4">The sequence shown here is derived from an EMBL/GenBank/DDBJ whole genome shotgun (WGS) entry which is preliminary data.</text>
</comment>
<evidence type="ECO:0000256" key="2">
    <source>
        <dbReference type="SAM" id="SignalP"/>
    </source>
</evidence>
<feature type="non-terminal residue" evidence="4">
    <location>
        <position position="304"/>
    </location>
</feature>
<dbReference type="PANTHER" id="PTHR30619">
    <property type="entry name" value="DNA INTERNALIZATION/COMPETENCE PROTEIN COMEC/REC2"/>
    <property type="match status" value="1"/>
</dbReference>
<feature type="region of interest" description="Disordered" evidence="1">
    <location>
        <begin position="284"/>
        <end position="304"/>
    </location>
</feature>
<dbReference type="PROSITE" id="PS51257">
    <property type="entry name" value="PROKAR_LIPOPROTEIN"/>
    <property type="match status" value="1"/>
</dbReference>